<dbReference type="EMBL" id="JAIVGD010000005">
    <property type="protein sequence ID" value="KAH0772426.1"/>
    <property type="molecule type" value="Genomic_DNA"/>
</dbReference>
<dbReference type="Proteomes" id="UP000826656">
    <property type="component" value="Unassembled WGS sequence"/>
</dbReference>
<accession>A0ABQ7VWK0</accession>
<comment type="caution">
    <text evidence="1">The sequence shown here is derived from an EMBL/GenBank/DDBJ whole genome shotgun (WGS) entry which is preliminary data.</text>
</comment>
<organism evidence="1 2">
    <name type="scientific">Solanum tuberosum</name>
    <name type="common">Potato</name>
    <dbReference type="NCBI Taxonomy" id="4113"/>
    <lineage>
        <taxon>Eukaryota</taxon>
        <taxon>Viridiplantae</taxon>
        <taxon>Streptophyta</taxon>
        <taxon>Embryophyta</taxon>
        <taxon>Tracheophyta</taxon>
        <taxon>Spermatophyta</taxon>
        <taxon>Magnoliopsida</taxon>
        <taxon>eudicotyledons</taxon>
        <taxon>Gunneridae</taxon>
        <taxon>Pentapetalae</taxon>
        <taxon>asterids</taxon>
        <taxon>lamiids</taxon>
        <taxon>Solanales</taxon>
        <taxon>Solanaceae</taxon>
        <taxon>Solanoideae</taxon>
        <taxon>Solaneae</taxon>
        <taxon>Solanum</taxon>
    </lineage>
</organism>
<gene>
    <name evidence="1" type="ORF">KY290_009563</name>
</gene>
<reference evidence="1 2" key="1">
    <citation type="journal article" date="2021" name="bioRxiv">
        <title>Chromosome-scale and haplotype-resolved genome assembly of a tetraploid potato cultivar.</title>
        <authorList>
            <person name="Sun H."/>
            <person name="Jiao W.-B."/>
            <person name="Krause K."/>
            <person name="Campoy J.A."/>
            <person name="Goel M."/>
            <person name="Folz-Donahue K."/>
            <person name="Kukat C."/>
            <person name="Huettel B."/>
            <person name="Schneeberger K."/>
        </authorList>
    </citation>
    <scope>NUCLEOTIDE SEQUENCE [LARGE SCALE GENOMIC DNA]</scope>
    <source>
        <strain evidence="1">SolTubOtavaFocal</strain>
        <tissue evidence="1">Leaves</tissue>
    </source>
</reference>
<name>A0ABQ7VWK0_SOLTU</name>
<proteinExistence type="predicted"/>
<evidence type="ECO:0000313" key="2">
    <source>
        <dbReference type="Proteomes" id="UP000826656"/>
    </source>
</evidence>
<evidence type="ECO:0000313" key="1">
    <source>
        <dbReference type="EMBL" id="KAH0772426.1"/>
    </source>
</evidence>
<sequence length="155" mass="17448">MLGFLPFPSDDLNAQPPLIILIPIANYSSPHSLNRPNPSLFPFDPAHSSFNKDPTYNTYNRSVQYSTDPPLRAFCFFSRVKVLKIPRTPAYIPAKQRQRYTASSPNVRLYTAIHEKAAARKACSSMQYNPCLRPNAPVHINIAAGTRFPLFPLSE</sequence>
<protein>
    <submittedName>
        <fullName evidence="1">Uncharacterized protein</fullName>
    </submittedName>
</protein>
<keyword evidence="2" id="KW-1185">Reference proteome</keyword>